<evidence type="ECO:0000256" key="7">
    <source>
        <dbReference type="SAM" id="MobiDB-lite"/>
    </source>
</evidence>
<dbReference type="SMART" id="SM01038">
    <property type="entry name" value="Bgal_small_N"/>
    <property type="match status" value="1"/>
</dbReference>
<evidence type="ECO:0000256" key="3">
    <source>
        <dbReference type="ARBA" id="ARBA00012756"/>
    </source>
</evidence>
<dbReference type="GO" id="GO:0009341">
    <property type="term" value="C:beta-galactosidase complex"/>
    <property type="evidence" value="ECO:0007669"/>
    <property type="project" value="InterPro"/>
</dbReference>
<dbReference type="InterPro" id="IPR014718">
    <property type="entry name" value="GH-type_carb-bd"/>
</dbReference>
<dbReference type="Gene3D" id="2.70.98.10">
    <property type="match status" value="1"/>
</dbReference>
<dbReference type="InterPro" id="IPR011013">
    <property type="entry name" value="Gal_mutarotase_sf_dom"/>
</dbReference>
<dbReference type="SUPFAM" id="SSF49303">
    <property type="entry name" value="beta-Galactosidase/glucuronidase domain"/>
    <property type="match status" value="2"/>
</dbReference>
<dbReference type="SUPFAM" id="SSF51445">
    <property type="entry name" value="(Trans)glycosidases"/>
    <property type="match status" value="1"/>
</dbReference>
<gene>
    <name evidence="9" type="ORF">HKI87_03g23490</name>
</gene>
<dbReference type="Pfam" id="PF02929">
    <property type="entry name" value="Bgal_small_N"/>
    <property type="match status" value="1"/>
</dbReference>
<dbReference type="Pfam" id="PF16353">
    <property type="entry name" value="LacZ_4"/>
    <property type="match status" value="1"/>
</dbReference>
<dbReference type="GO" id="GO:0030246">
    <property type="term" value="F:carbohydrate binding"/>
    <property type="evidence" value="ECO:0007669"/>
    <property type="project" value="InterPro"/>
</dbReference>
<dbReference type="EC" id="3.2.1.23" evidence="3"/>
<dbReference type="InterPro" id="IPR006103">
    <property type="entry name" value="Glyco_hydro_2_cat"/>
</dbReference>
<dbReference type="PRINTS" id="PR00132">
    <property type="entry name" value="GLHYDRLASE2"/>
</dbReference>
<organism evidence="9 10">
    <name type="scientific">Chloropicon roscoffensis</name>
    <dbReference type="NCBI Taxonomy" id="1461544"/>
    <lineage>
        <taxon>Eukaryota</taxon>
        <taxon>Viridiplantae</taxon>
        <taxon>Chlorophyta</taxon>
        <taxon>Chloropicophyceae</taxon>
        <taxon>Chloropicales</taxon>
        <taxon>Chloropicaceae</taxon>
        <taxon>Chloropicon</taxon>
    </lineage>
</organism>
<dbReference type="Proteomes" id="UP001472866">
    <property type="component" value="Chromosome 03"/>
</dbReference>
<dbReference type="InterPro" id="IPR013783">
    <property type="entry name" value="Ig-like_fold"/>
</dbReference>
<feature type="region of interest" description="Disordered" evidence="7">
    <location>
        <begin position="1"/>
        <end position="37"/>
    </location>
</feature>
<protein>
    <recommendedName>
        <fullName evidence="3">beta-galactosidase</fullName>
        <ecNumber evidence="3">3.2.1.23</ecNumber>
    </recommendedName>
    <alternativeName>
        <fullName evidence="6">Lactase</fullName>
    </alternativeName>
</protein>
<keyword evidence="4" id="KW-0378">Hydrolase</keyword>
<feature type="compositionally biased region" description="Polar residues" evidence="7">
    <location>
        <begin position="19"/>
        <end position="28"/>
    </location>
</feature>
<evidence type="ECO:0000256" key="4">
    <source>
        <dbReference type="ARBA" id="ARBA00022801"/>
    </source>
</evidence>
<dbReference type="Pfam" id="PF02836">
    <property type="entry name" value="Glyco_hydro_2_C"/>
    <property type="match status" value="1"/>
</dbReference>
<evidence type="ECO:0000256" key="2">
    <source>
        <dbReference type="ARBA" id="ARBA00007401"/>
    </source>
</evidence>
<dbReference type="PANTHER" id="PTHR46323">
    <property type="entry name" value="BETA-GALACTOSIDASE"/>
    <property type="match status" value="1"/>
</dbReference>
<dbReference type="Gene3D" id="3.20.20.80">
    <property type="entry name" value="Glycosidases"/>
    <property type="match status" value="1"/>
</dbReference>
<evidence type="ECO:0000313" key="10">
    <source>
        <dbReference type="Proteomes" id="UP001472866"/>
    </source>
</evidence>
<feature type="compositionally biased region" description="Gly residues" evidence="7">
    <location>
        <begin position="8"/>
        <end position="18"/>
    </location>
</feature>
<evidence type="ECO:0000256" key="6">
    <source>
        <dbReference type="ARBA" id="ARBA00032230"/>
    </source>
</evidence>
<comment type="similarity">
    <text evidence="2">Belongs to the glycosyl hydrolase 2 family.</text>
</comment>
<evidence type="ECO:0000256" key="1">
    <source>
        <dbReference type="ARBA" id="ARBA00001412"/>
    </source>
</evidence>
<dbReference type="PANTHER" id="PTHR46323:SF2">
    <property type="entry name" value="BETA-GALACTOSIDASE"/>
    <property type="match status" value="1"/>
</dbReference>
<dbReference type="SUPFAM" id="SSF74650">
    <property type="entry name" value="Galactose mutarotase-like"/>
    <property type="match status" value="1"/>
</dbReference>
<dbReference type="InterPro" id="IPR050347">
    <property type="entry name" value="Bact_Beta-galactosidase"/>
</dbReference>
<dbReference type="InterPro" id="IPR017853">
    <property type="entry name" value="GH"/>
</dbReference>
<dbReference type="Pfam" id="PF02837">
    <property type="entry name" value="Glyco_hydro_2_N"/>
    <property type="match status" value="1"/>
</dbReference>
<name>A0AAX4P599_9CHLO</name>
<dbReference type="EMBL" id="CP151503">
    <property type="protein sequence ID" value="WZN60815.1"/>
    <property type="molecule type" value="Genomic_DNA"/>
</dbReference>
<dbReference type="InterPro" id="IPR006101">
    <property type="entry name" value="Glyco_hydro_2"/>
</dbReference>
<dbReference type="InterPro" id="IPR036156">
    <property type="entry name" value="Beta-gal/glucu_dom_sf"/>
</dbReference>
<dbReference type="SUPFAM" id="SSF49785">
    <property type="entry name" value="Galactose-binding domain-like"/>
    <property type="match status" value="1"/>
</dbReference>
<comment type="catalytic activity">
    <reaction evidence="1">
        <text>Hydrolysis of terminal non-reducing beta-D-galactose residues in beta-D-galactosides.</text>
        <dbReference type="EC" id="3.2.1.23"/>
    </reaction>
</comment>
<accession>A0AAX4P599</accession>
<dbReference type="InterPro" id="IPR006104">
    <property type="entry name" value="Glyco_hydro_2_N"/>
</dbReference>
<evidence type="ECO:0000259" key="8">
    <source>
        <dbReference type="SMART" id="SM01038"/>
    </source>
</evidence>
<dbReference type="InterPro" id="IPR008979">
    <property type="entry name" value="Galactose-bd-like_sf"/>
</dbReference>
<dbReference type="AlphaFoldDB" id="A0AAX4P599"/>
<dbReference type="InterPro" id="IPR004199">
    <property type="entry name" value="B-gal_small/dom_5"/>
</dbReference>
<reference evidence="9 10" key="1">
    <citation type="submission" date="2024-03" db="EMBL/GenBank/DDBJ databases">
        <title>Complete genome sequence of the green alga Chloropicon roscoffensis RCC1871.</title>
        <authorList>
            <person name="Lemieux C."/>
            <person name="Pombert J.-F."/>
            <person name="Otis C."/>
            <person name="Turmel M."/>
        </authorList>
    </citation>
    <scope>NUCLEOTIDE SEQUENCE [LARGE SCALE GENOMIC DNA]</scope>
    <source>
        <strain evidence="9 10">RCC1871</strain>
    </source>
</reference>
<dbReference type="Gene3D" id="2.60.120.260">
    <property type="entry name" value="Galactose-binding domain-like"/>
    <property type="match status" value="1"/>
</dbReference>
<feature type="domain" description="Beta galactosidase small chain/" evidence="8">
    <location>
        <begin position="856"/>
        <end position="1197"/>
    </location>
</feature>
<evidence type="ECO:0000256" key="5">
    <source>
        <dbReference type="ARBA" id="ARBA00023295"/>
    </source>
</evidence>
<dbReference type="InterPro" id="IPR032312">
    <property type="entry name" value="LacZ_4"/>
</dbReference>
<proteinExistence type="inferred from homology"/>
<sequence length="1208" mass="132477">MAIAEAGGARGGMEGGGFRTSSCASSAAPNDWENPRVTSINRCEPHVLLRSHASHRDALEYWVARTERTRALARRVADVCAQGSVLGEGEFYLPGDVDLRSQTEGLDSVTDEGDLRTPPSIPRAVGNNVLSLDGEWRFGLFPSPSEAPDGFQRPGFDDAGFDTIRVPSNWQCQGQWDRPHYTNFEYPFEVEPPRVPRDNPTGCYRVGFEVPRGWSKGRVVLRFGGVDSAFYCWLNGSLLGYAQDSKLPSEFDASAALRHDGANVLAVLVLKWCDGTYLEDQDHWWLSGIFRGVTLYTKPTPSLFDYCVRTPLDFDESGGLKSASMEVDAVVHAGVAHEITGRSLKLSLHEVSARGEVSPSPVASPKPTPFVAGKWRPHVAGLPSVAAVGRASAREGGLEGKISLWSAETPRVYVLVLELVGESGECEDCESCLVGFRASRLKGGRLLVNERPVKMRGVNRHEHDPRSGKAIGEVSMVFDAVLMKQANFNAVRCSHYPNRYDWYELCALLGLYVVDEPNLETHGFDPALTRNEENPCNNPEWAAAILERGSRMAAMHRNHPAVVVWSLGNEAGYGPAIAAMAGWVRDFDPTRPIQYEGGGSRTSSTDIICPMYARVHQILRVVTKGDEDRPVVLCEYAHSMGNSTGNLHKYWRAFLENEGLQGGFIWDWVDQGIEGPEGGYLYGGDFGDDPNDAQFCLNGLVSPDRVPHPAVAECKHLQAPASFSLEEEPWGTVIVIRNLDYFTRLDNLRLKWQVFENGVAQDGEASRGEIQVAGRVAPQQELRISCPVAWSDDTDHGLDLQLTLYQEEPTLWAPRNFVVNEKSLMLKCQSPEAKDPPPLPKSSTPVVCEEEAGVLSVRVGPVAVEFSRSTGEVTRWRYAGEDVVVPGAGGPTLNLFRACTDNDRGGAFGTSFASRWARAGLLDLRAGEVEVTGAGAGPGAVEVTVRSVLRPAIPWEDDGQEDLAGDPNEVGGIHWFGRDEDAEEVEVVEAVEGRQVEEEKGGEASVRVVARYTITACGLDARYEVDLDPLARTLSCRGRTAPSLPRVGVKLEVPATFGQLEWLGDGPHECYPDRKAAATRRVWSEDPNRPRPAYIVPGECGGRTNASHVAIFGPSFSVRCLPLGPRENFELVSWSPYPPREVHEAKHWSEVSPSPSSFHLCLDHRHMGVGGDDSWSPTVHREYLVPPASYAFGCRFSLEETDPVRVDT</sequence>
<dbReference type="GO" id="GO:0004565">
    <property type="term" value="F:beta-galactosidase activity"/>
    <property type="evidence" value="ECO:0007669"/>
    <property type="project" value="UniProtKB-EC"/>
</dbReference>
<dbReference type="GO" id="GO:0005990">
    <property type="term" value="P:lactose catabolic process"/>
    <property type="evidence" value="ECO:0007669"/>
    <property type="project" value="TreeGrafter"/>
</dbReference>
<evidence type="ECO:0000313" key="9">
    <source>
        <dbReference type="EMBL" id="WZN60815.1"/>
    </source>
</evidence>
<keyword evidence="10" id="KW-1185">Reference proteome</keyword>
<dbReference type="Gene3D" id="2.60.40.10">
    <property type="entry name" value="Immunoglobulins"/>
    <property type="match status" value="2"/>
</dbReference>
<keyword evidence="5" id="KW-0326">Glycosidase</keyword>